<organism evidence="2 3">
    <name type="scientific">Ophiophagus hannah</name>
    <name type="common">King cobra</name>
    <name type="synonym">Naja hannah</name>
    <dbReference type="NCBI Taxonomy" id="8665"/>
    <lineage>
        <taxon>Eukaryota</taxon>
        <taxon>Metazoa</taxon>
        <taxon>Chordata</taxon>
        <taxon>Craniata</taxon>
        <taxon>Vertebrata</taxon>
        <taxon>Euteleostomi</taxon>
        <taxon>Lepidosauria</taxon>
        <taxon>Squamata</taxon>
        <taxon>Bifurcata</taxon>
        <taxon>Unidentata</taxon>
        <taxon>Episquamata</taxon>
        <taxon>Toxicofera</taxon>
        <taxon>Serpentes</taxon>
        <taxon>Colubroidea</taxon>
        <taxon>Elapidae</taxon>
        <taxon>Elapinae</taxon>
        <taxon>Ophiophagus</taxon>
    </lineage>
</organism>
<keyword evidence="1" id="KW-0812">Transmembrane</keyword>
<dbReference type="OrthoDB" id="10564924at2759"/>
<proteinExistence type="predicted"/>
<keyword evidence="3" id="KW-1185">Reference proteome</keyword>
<accession>V8NXI5</accession>
<name>V8NXI5_OPHHA</name>
<comment type="caution">
    <text evidence="2">The sequence shown here is derived from an EMBL/GenBank/DDBJ whole genome shotgun (WGS) entry which is preliminary data.</text>
</comment>
<gene>
    <name evidence="2" type="primary">Slc13a3</name>
    <name evidence="2" type="ORF">L345_07939</name>
</gene>
<keyword evidence="1" id="KW-0472">Membrane</keyword>
<evidence type="ECO:0000256" key="1">
    <source>
        <dbReference type="SAM" id="Phobius"/>
    </source>
</evidence>
<dbReference type="EMBL" id="AZIM01001603">
    <property type="protein sequence ID" value="ETE66287.1"/>
    <property type="molecule type" value="Genomic_DNA"/>
</dbReference>
<dbReference type="Proteomes" id="UP000018936">
    <property type="component" value="Unassembled WGS sequence"/>
</dbReference>
<keyword evidence="1" id="KW-1133">Transmembrane helix</keyword>
<feature type="transmembrane region" description="Helical" evidence="1">
    <location>
        <begin position="47"/>
        <end position="67"/>
    </location>
</feature>
<protein>
    <submittedName>
        <fullName evidence="2">Solute carrier family 13 member 3</fullName>
    </submittedName>
</protein>
<dbReference type="AlphaFoldDB" id="V8NXI5"/>
<sequence length="111" mass="12899">MRQQFWEENEKKWYSKAIQNQLMTYEAAHNLGSTSCYYYFYDHWMPLIARTGLLMNLLGICLLSLAINTWAMSIFQLGSFPSWANIHMENATTLLGDAQNITLNLTINKLI</sequence>
<evidence type="ECO:0000313" key="3">
    <source>
        <dbReference type="Proteomes" id="UP000018936"/>
    </source>
</evidence>
<reference evidence="2 3" key="1">
    <citation type="journal article" date="2013" name="Proc. Natl. Acad. Sci. U.S.A.">
        <title>The king cobra genome reveals dynamic gene evolution and adaptation in the snake venom system.</title>
        <authorList>
            <person name="Vonk F.J."/>
            <person name="Casewell N.R."/>
            <person name="Henkel C.V."/>
            <person name="Heimberg A.M."/>
            <person name="Jansen H.J."/>
            <person name="McCleary R.J."/>
            <person name="Kerkkamp H.M."/>
            <person name="Vos R.A."/>
            <person name="Guerreiro I."/>
            <person name="Calvete J.J."/>
            <person name="Wuster W."/>
            <person name="Woods A.E."/>
            <person name="Logan J.M."/>
            <person name="Harrison R.A."/>
            <person name="Castoe T.A."/>
            <person name="de Koning A.P."/>
            <person name="Pollock D.D."/>
            <person name="Yandell M."/>
            <person name="Calderon D."/>
            <person name="Renjifo C."/>
            <person name="Currier R.B."/>
            <person name="Salgado D."/>
            <person name="Pla D."/>
            <person name="Sanz L."/>
            <person name="Hyder A.S."/>
            <person name="Ribeiro J.M."/>
            <person name="Arntzen J.W."/>
            <person name="van den Thillart G.E."/>
            <person name="Boetzer M."/>
            <person name="Pirovano W."/>
            <person name="Dirks R.P."/>
            <person name="Spaink H.P."/>
            <person name="Duboule D."/>
            <person name="McGlinn E."/>
            <person name="Kini R.M."/>
            <person name="Richardson M.K."/>
        </authorList>
    </citation>
    <scope>NUCLEOTIDE SEQUENCE</scope>
    <source>
        <tissue evidence="2">Blood</tissue>
    </source>
</reference>
<feature type="non-terminal residue" evidence="2">
    <location>
        <position position="1"/>
    </location>
</feature>
<evidence type="ECO:0000313" key="2">
    <source>
        <dbReference type="EMBL" id="ETE66287.1"/>
    </source>
</evidence>